<dbReference type="RefSeq" id="XP_064731405.1">
    <property type="nucleotide sequence ID" value="XM_064872747.1"/>
</dbReference>
<name>A0ABR0RRS0_9EURO</name>
<keyword evidence="3" id="KW-1185">Reference proteome</keyword>
<organism evidence="2 3">
    <name type="scientific">Knufia obscura</name>
    <dbReference type="NCBI Taxonomy" id="1635080"/>
    <lineage>
        <taxon>Eukaryota</taxon>
        <taxon>Fungi</taxon>
        <taxon>Dikarya</taxon>
        <taxon>Ascomycota</taxon>
        <taxon>Pezizomycotina</taxon>
        <taxon>Eurotiomycetes</taxon>
        <taxon>Chaetothyriomycetidae</taxon>
        <taxon>Chaetothyriales</taxon>
        <taxon>Trichomeriaceae</taxon>
        <taxon>Knufia</taxon>
    </lineage>
</organism>
<evidence type="ECO:0000256" key="1">
    <source>
        <dbReference type="SAM" id="MobiDB-lite"/>
    </source>
</evidence>
<feature type="compositionally biased region" description="Polar residues" evidence="1">
    <location>
        <begin position="7"/>
        <end position="22"/>
    </location>
</feature>
<evidence type="ECO:0000313" key="3">
    <source>
        <dbReference type="Proteomes" id="UP001334248"/>
    </source>
</evidence>
<dbReference type="GeneID" id="89997771"/>
<protein>
    <submittedName>
        <fullName evidence="2">Uncharacterized protein</fullName>
    </submittedName>
</protein>
<comment type="caution">
    <text evidence="2">The sequence shown here is derived from an EMBL/GenBank/DDBJ whole genome shotgun (WGS) entry which is preliminary data.</text>
</comment>
<sequence>MVRTRAQDQAATKSEDTTSAPPTESKIPQKRQEPEDEDDTNEEDEPPTKASKKGKEANQGNNSTKGNESNETNDPNEGNESNQGSESNDGNKPNEDNKPSKSNKPNTTIRTLLSTHGTLPLSDTSLTSPQKPTPETLLAHLLNATLSSTRISHTLAAKTVRTVIDAGYANLSTLEKDTWERRTEILTEGGYTHYREKTATQLGELAALLRSEYDGDLNNLLGQAKEAAGSDASHEKVRDEVRSRLKKIKGVGEVAVDVFCDTAQGVWRELAPFLDPRSQKTAEGLGLSGDAEVLFGEPEIGRHPVEMCRLASALTVVRLEGKEGEFT</sequence>
<feature type="compositionally biased region" description="Acidic residues" evidence="1">
    <location>
        <begin position="34"/>
        <end position="45"/>
    </location>
</feature>
<feature type="region of interest" description="Disordered" evidence="1">
    <location>
        <begin position="1"/>
        <end position="108"/>
    </location>
</feature>
<feature type="compositionally biased region" description="Polar residues" evidence="1">
    <location>
        <begin position="58"/>
        <end position="91"/>
    </location>
</feature>
<gene>
    <name evidence="2" type="ORF">PMZ80_004322</name>
</gene>
<reference evidence="2 3" key="1">
    <citation type="journal article" date="2023" name="Res Sq">
        <title>Genomic and morphological characterization of Knufia obscura isolated from the Mars 2020 spacecraft assembly facility.</title>
        <authorList>
            <person name="Chander A.M."/>
            <person name="Teixeira M.M."/>
            <person name="Singh N.K."/>
            <person name="Williams M.P."/>
            <person name="Parker C.W."/>
            <person name="Leo P."/>
            <person name="Stajich J.E."/>
            <person name="Torok T."/>
            <person name="Tighe S."/>
            <person name="Mason C.E."/>
            <person name="Venkateswaran K."/>
        </authorList>
    </citation>
    <scope>NUCLEOTIDE SEQUENCE [LARGE SCALE GENOMIC DNA]</scope>
    <source>
        <strain evidence="2 3">CCFEE 5817</strain>
    </source>
</reference>
<proteinExistence type="predicted"/>
<evidence type="ECO:0000313" key="2">
    <source>
        <dbReference type="EMBL" id="KAK5943315.1"/>
    </source>
</evidence>
<accession>A0ABR0RRS0</accession>
<dbReference type="EMBL" id="JAVHJV010000004">
    <property type="protein sequence ID" value="KAK5943315.1"/>
    <property type="molecule type" value="Genomic_DNA"/>
</dbReference>
<dbReference type="Proteomes" id="UP001334248">
    <property type="component" value="Unassembled WGS sequence"/>
</dbReference>